<dbReference type="STRING" id="178339.BH719_08470"/>
<dbReference type="AlphaFoldDB" id="A0A1D8B3Z3"/>
<organism evidence="3 4">
    <name type="scientific">Pauljensenia hongkongensis</name>
    <dbReference type="NCBI Taxonomy" id="178339"/>
    <lineage>
        <taxon>Bacteria</taxon>
        <taxon>Bacillati</taxon>
        <taxon>Actinomycetota</taxon>
        <taxon>Actinomycetes</taxon>
        <taxon>Actinomycetales</taxon>
        <taxon>Actinomycetaceae</taxon>
        <taxon>Pauljensenia</taxon>
    </lineage>
</organism>
<accession>A0A1D8B3Z3</accession>
<dbReference type="InterPro" id="IPR043129">
    <property type="entry name" value="ATPase_NBD"/>
</dbReference>
<dbReference type="GO" id="GO:0003700">
    <property type="term" value="F:DNA-binding transcription factor activity"/>
    <property type="evidence" value="ECO:0007669"/>
    <property type="project" value="InterPro"/>
</dbReference>
<name>A0A1D8B3Z3_9ACTO</name>
<dbReference type="InterPro" id="IPR000835">
    <property type="entry name" value="HTH_MarR-typ"/>
</dbReference>
<dbReference type="InterPro" id="IPR000600">
    <property type="entry name" value="ROK"/>
</dbReference>
<dbReference type="SUPFAM" id="SSF46785">
    <property type="entry name" value="Winged helix' DNA-binding domain"/>
    <property type="match status" value="1"/>
</dbReference>
<gene>
    <name evidence="3" type="ORF">BH719_08470</name>
</gene>
<reference evidence="3 4" key="1">
    <citation type="submission" date="2016-09" db="EMBL/GenBank/DDBJ databases">
        <title>Complete genome sequence of Actinomyces hongkongensis HKU8.</title>
        <authorList>
            <person name="Gao Y.-X."/>
            <person name="Zhou Y.-Y."/>
            <person name="Xie Y."/>
            <person name="Wang M."/>
            <person name="Wang S.-J."/>
            <person name="Shen S.-G."/>
        </authorList>
    </citation>
    <scope>NUCLEOTIDE SEQUENCE [LARGE SCALE GENOMIC DNA]</scope>
    <source>
        <strain evidence="3 4">HKU8</strain>
    </source>
</reference>
<dbReference type="InterPro" id="IPR036388">
    <property type="entry name" value="WH-like_DNA-bd_sf"/>
</dbReference>
<dbReference type="SUPFAM" id="SSF53067">
    <property type="entry name" value="Actin-like ATPase domain"/>
    <property type="match status" value="1"/>
</dbReference>
<evidence type="ECO:0000259" key="2">
    <source>
        <dbReference type="Pfam" id="PF12802"/>
    </source>
</evidence>
<comment type="similarity">
    <text evidence="1">Belongs to the ROK (NagC/XylR) family.</text>
</comment>
<dbReference type="RefSeq" id="WP_009744427.1">
    <property type="nucleotide sequence ID" value="NZ_CP017298.1"/>
</dbReference>
<dbReference type="Gene3D" id="3.30.420.40">
    <property type="match status" value="3"/>
</dbReference>
<dbReference type="CDD" id="cd23763">
    <property type="entry name" value="ASKHA_ATPase_ROK"/>
    <property type="match status" value="1"/>
</dbReference>
<protein>
    <submittedName>
        <fullName evidence="3">Transcriptional regulator</fullName>
    </submittedName>
</protein>
<dbReference type="Pfam" id="PF12802">
    <property type="entry name" value="MarR_2"/>
    <property type="match status" value="1"/>
</dbReference>
<dbReference type="Pfam" id="PF00480">
    <property type="entry name" value="ROK"/>
    <property type="match status" value="2"/>
</dbReference>
<dbReference type="EMBL" id="CP017298">
    <property type="protein sequence ID" value="AOS47865.1"/>
    <property type="molecule type" value="Genomic_DNA"/>
</dbReference>
<dbReference type="OrthoDB" id="37575at2"/>
<keyword evidence="4" id="KW-1185">Reference proteome</keyword>
<evidence type="ECO:0000313" key="3">
    <source>
        <dbReference type="EMBL" id="AOS47865.1"/>
    </source>
</evidence>
<feature type="domain" description="HTH marR-type" evidence="2">
    <location>
        <begin position="16"/>
        <end position="57"/>
    </location>
</feature>
<dbReference type="Gene3D" id="1.10.10.10">
    <property type="entry name" value="Winged helix-like DNA-binding domain superfamily/Winged helix DNA-binding domain"/>
    <property type="match status" value="1"/>
</dbReference>
<evidence type="ECO:0000256" key="1">
    <source>
        <dbReference type="ARBA" id="ARBA00006479"/>
    </source>
</evidence>
<sequence length="386" mass="40580">MLEAFGPDRVRELNSLTVISYLRGVDSATVTQLSQATGLSRTSISSTVAHLEKLGWILSLPPANGNLAGRPAKRYRFASTAGLVLGVDIGANRVSALLTDLNGAELGYAEDPVSPRTPAATRVERTHGVIDEALNRAEVDAQRVSVVSAGLTGPVDLEGNSPFGNTLPGWSAVNIVQDLSERYGRRVLVENDCKLALTAEAWRGQAIGVSNGAFIMAGARVGAAFMIDGVVCRGGGGAAGEVGALDILRWAKAPAIFTRHPDLPKGLPLIMAAEWVCSRMRGGDREAARLVHEFAHDLAVGAAALALTVDPDVLILGGGISASADLWKDPFAEALAPLVLRMPELRVSQLGSRGVVEGAAWRGAQFLEAHSYSDYLLPAQSLTQHA</sequence>
<dbReference type="PANTHER" id="PTHR18964:SF149">
    <property type="entry name" value="BIFUNCTIONAL UDP-N-ACETYLGLUCOSAMINE 2-EPIMERASE_N-ACETYLMANNOSAMINE KINASE"/>
    <property type="match status" value="1"/>
</dbReference>
<dbReference type="InterPro" id="IPR036390">
    <property type="entry name" value="WH_DNA-bd_sf"/>
</dbReference>
<proteinExistence type="inferred from homology"/>
<dbReference type="PANTHER" id="PTHR18964">
    <property type="entry name" value="ROK (REPRESSOR, ORF, KINASE) FAMILY"/>
    <property type="match status" value="1"/>
</dbReference>
<evidence type="ECO:0000313" key="4">
    <source>
        <dbReference type="Proteomes" id="UP000095214"/>
    </source>
</evidence>
<dbReference type="Proteomes" id="UP000095214">
    <property type="component" value="Chromosome"/>
</dbReference>
<dbReference type="KEGG" id="phon:BH719_08470"/>